<dbReference type="FunFam" id="2.20.100.10:FF:000031">
    <property type="entry name" value="Thrombospondin type 1 domain containing 7A"/>
    <property type="match status" value="1"/>
</dbReference>
<dbReference type="GO" id="GO:0042995">
    <property type="term" value="C:cell projection"/>
    <property type="evidence" value="ECO:0007669"/>
    <property type="project" value="UniProtKB-SubCell"/>
</dbReference>
<keyword evidence="9 16" id="KW-1133">Transmembrane helix</keyword>
<dbReference type="FunFam" id="2.20.100.10:FF:000018">
    <property type="entry name" value="Thrombospondin type 1 domain containing 7A"/>
    <property type="match status" value="1"/>
</dbReference>
<dbReference type="Gene3D" id="2.20.100.10">
    <property type="entry name" value="Thrombospondin type-1 (TSP1) repeat"/>
    <property type="match status" value="9"/>
</dbReference>
<dbReference type="CTD" id="566298"/>
<evidence type="ECO:0000259" key="18">
    <source>
        <dbReference type="Pfam" id="PF19028"/>
    </source>
</evidence>
<feature type="domain" description="Spondin-like TSP1" evidence="18">
    <location>
        <begin position="182"/>
        <end position="231"/>
    </location>
</feature>
<dbReference type="FunFam" id="2.20.100.10:FF:000017">
    <property type="entry name" value="Thrombospondin type 1 domain containing 7A"/>
    <property type="match status" value="1"/>
</dbReference>
<feature type="domain" description="Spondin-like TSP1" evidence="18">
    <location>
        <begin position="1555"/>
        <end position="1614"/>
    </location>
</feature>
<dbReference type="GeneID" id="105029327"/>
<keyword evidence="13" id="KW-0966">Cell projection</keyword>
<evidence type="ECO:0000256" key="6">
    <source>
        <dbReference type="ARBA" id="ARBA00022729"/>
    </source>
</evidence>
<feature type="domain" description="Spondin-like TSP1" evidence="18">
    <location>
        <begin position="729"/>
        <end position="787"/>
    </location>
</feature>
<dbReference type="FunFam" id="2.20.100.10:FF:000014">
    <property type="entry name" value="Thrombospondin type 1 domain containing 7A"/>
    <property type="match status" value="1"/>
</dbReference>
<evidence type="ECO:0000256" key="9">
    <source>
        <dbReference type="ARBA" id="ARBA00022989"/>
    </source>
</evidence>
<feature type="domain" description="Spondin-like TSP1" evidence="18">
    <location>
        <begin position="864"/>
        <end position="920"/>
    </location>
</feature>
<dbReference type="Bgee" id="ENSELUG00000010047">
    <property type="expression patterns" value="Expressed in brain and 4 other cell types or tissues"/>
</dbReference>
<dbReference type="InterPro" id="IPR051418">
    <property type="entry name" value="Spondin/Thrombospondin_T1"/>
</dbReference>
<sequence>MMVKDGCDILAWIWRYRNYCILFLSLIASHVQSDIEFTKDKHFSWKTGQWGRCLGEECGSGGVQTRTLWCVHSEGWTSHHSNCPHAEQPESQRPCFKVCEWHQDLFEWEVSDWATCVLIPFPHNQVKLRTGECITAQHGIQRRSVQCVRTSNRTSVMSRICEFFSHKPEMEQACLIPCPQDCVVSDFSYWSSCSKTCGTGLQHRTRDVLATPMYGGADCPNLTHTRPCSNPLPCPPGEQHQYSLKVGPWSDCWQPQDKVVWQSGRTMLDFSSSSKDNLVKQHTQSLHHVPHHPKSWDMELGYQTRQVRCTRSDGRSAMLSLCTQDHTPVNYQTCIMPKHCEISDWSSWSPCSKTCRCQDLLPGYRIRTRHMKQIPIGGGKQCPALEEKEACNIIGDLLPHCPRYVWKSTAWGDCRVAPLLSQQDRRLGNVSGLCGGGVQTREIYCVQVPEHQSRQKDDTDSFNLSDLPAQHLLDHPAQQLPNHPAQHLPDIPAQHLPDLPAQHLLDHPAQQLPNHPAQHLPDIPAQHLLDNPTQLIIDHPVQHLLKHGAQHLLEQATQHFQDKSHPAQHISDQTAPHHRKEVSRPVNGRLCAGSDIPSSVQRCSILCPQPCLLSSWSSWGTCLHDNCLEPQGRKGFRQRRRQVLWEPLGVPESCPHLLESIPCEDPICYMWRVETGGRCIPSSGTCGPGSVAQRRVCVNDQGVDVSNGQCPDPAPSPTVPCEVSCPGDCVISSWSSWSSCSTSCSSKNSEGRQRRSRTMLALPGEGGKDCPASSALKEWRECNNHPCVVFHWEATSWGPCIENSSMSLNRTFLENGTVTCAVGVQNRKVTCIKMNVGQVISKRCLDSARPDGVRPCLLPCRRDCKVTPFSEWTTCPGSCLPANSTIPTQSRYRTIIHRSANGGQECPDTLYEERDCEALPQCPSYRWQTHRWQLCSLVPDSIRQGKAGPTEPCGDGLEARGVSCIGEDEEQVDMDLCLQWGGAMPPRTRPCRIPCKDDCTFTTWSKFSECSGCGTFRSRKRSLTGRSKKRDHCLRAELYPLLETEACSCNDFLSQPFGNWSSCILPESITPGFPLGVRQSGHLDQRECGHGRRYRAVTCLDWQGRPVSPSLCSESGYVEEACHVPCPLDCKLSDWSPWSPCSTPCGGGLKIRSKWLREKSFNGGRPCPKLDLKNQVYEAIPCQSACRQFEWVVEAWSTCTINTVTEASACGEGLQSRTVRCARRSTSGQETNESLEVSSDGQVVTVGRNGTVGQVNSLDDSLCNQEDPMPVRTQTCILPCPGDCVMSQWGSWSSCPLSCDPTESRRRRRHVLRLPSPEGTCPEDIQTEACVLNSTCFIYHYNVSDWSSCQLSEMAVCGPGTRSRLLDCVRSDGKVVELSVCEQFGQVNTWRLSEGCDVECPVNCVLSDWSTWSECSHTCGHQGQMLRSRSILQSAHKEGRPCPSQLLHTRSCPIRPCYSWLLGDWSLCHVEGADCGEGVRQRNLTCIVHWGDWPQQESSLTRPRPSLAANPTHTYSAQPSYFPGPVEDRHCGDKLRKMSEQELVLPCSVPCPGDCHMTEWSSWSSCQLTCLERRSFETIGRQTRSRAVVVQVLENQENCPQQGFETRPCKGGTCHTYEWRTSGWNGNERVVWCQRSDGVNVTGGCFLQNRPTTVRHCHPPCSKPFSHCTPSGVCGCEKGYIEVMTTHGFLDYCTRTPGIHNKKADVKTNSGLLKPGPSHIQDFFSDWSLQPIGPDGRVQLWAYGVTAAGFLLIVFIIALSFLLCKAPKPTSSPCPPQKPLTLAYDGDMDM</sequence>
<feature type="compositionally biased region" description="Polar residues" evidence="15">
    <location>
        <begin position="1509"/>
        <end position="1519"/>
    </location>
</feature>
<dbReference type="RefSeq" id="XP_034144945.1">
    <property type="nucleotide sequence ID" value="XM_034289054.1"/>
</dbReference>
<feature type="domain" description="Thrombospondin type-1" evidence="19">
    <location>
        <begin position="1659"/>
        <end position="1698"/>
    </location>
</feature>
<evidence type="ECO:0000256" key="16">
    <source>
        <dbReference type="SAM" id="Phobius"/>
    </source>
</evidence>
<dbReference type="Pfam" id="PF23308">
    <property type="entry name" value="TSP1_TSH7A-B_C"/>
    <property type="match status" value="1"/>
</dbReference>
<dbReference type="FunFam" id="2.20.100.10:FF:000027">
    <property type="entry name" value="Thrombospondin type 1 domain containing 7A"/>
    <property type="match status" value="1"/>
</dbReference>
<evidence type="ECO:0000256" key="7">
    <source>
        <dbReference type="ARBA" id="ARBA00022737"/>
    </source>
</evidence>
<keyword evidence="10 16" id="KW-0472">Membrane</keyword>
<dbReference type="Pfam" id="PF19028">
    <property type="entry name" value="TSP1_spondin"/>
    <property type="match status" value="7"/>
</dbReference>
<dbReference type="InterPro" id="IPR036383">
    <property type="entry name" value="TSP1_rpt_sf"/>
</dbReference>
<evidence type="ECO:0000256" key="10">
    <source>
        <dbReference type="ARBA" id="ARBA00023136"/>
    </source>
</evidence>
<dbReference type="FunFam" id="2.20.100.10:FF:000050">
    <property type="entry name" value="Thrombospondin type 1 domain containing 7B"/>
    <property type="match status" value="1"/>
</dbReference>
<evidence type="ECO:0000256" key="12">
    <source>
        <dbReference type="ARBA" id="ARBA00023180"/>
    </source>
</evidence>
<comment type="subcellular location">
    <subcellularLocation>
        <location evidence="1">Cell membrane</location>
        <topology evidence="1">Single-pass type I membrane protein</topology>
    </subcellularLocation>
    <subcellularLocation>
        <location evidence="2">Cell projection</location>
    </subcellularLocation>
</comment>
<dbReference type="GeneTree" id="ENSGT00940000159262"/>
<dbReference type="InterPro" id="IPR056991">
    <property type="entry name" value="TSP1_TSH7A-B_C"/>
</dbReference>
<dbReference type="GO" id="GO:0030154">
    <property type="term" value="P:cell differentiation"/>
    <property type="evidence" value="ECO:0007669"/>
    <property type="project" value="UniProtKB-KW"/>
</dbReference>
<reference evidence="20" key="4">
    <citation type="submission" date="2025-09" db="UniProtKB">
        <authorList>
            <consortium name="Ensembl"/>
        </authorList>
    </citation>
    <scope>IDENTIFICATION</scope>
</reference>
<reference evidence="20" key="3">
    <citation type="submission" date="2025-08" db="UniProtKB">
        <authorList>
            <consortium name="Ensembl"/>
        </authorList>
    </citation>
    <scope>IDENTIFICATION</scope>
</reference>
<keyword evidence="21" id="KW-1185">Reference proteome</keyword>
<keyword evidence="7" id="KW-0677">Repeat</keyword>
<evidence type="ECO:0000313" key="20">
    <source>
        <dbReference type="Ensembl" id="ENSELUP00000074649.2"/>
    </source>
</evidence>
<dbReference type="FunFam" id="2.20.100.10:FF:000015">
    <property type="entry name" value="Thrombospondin, type I, domain containing 7A"/>
    <property type="match status" value="1"/>
</dbReference>
<keyword evidence="5 16" id="KW-0812">Transmembrane</keyword>
<evidence type="ECO:0000256" key="13">
    <source>
        <dbReference type="ARBA" id="ARBA00023273"/>
    </source>
</evidence>
<dbReference type="SUPFAM" id="SSF82895">
    <property type="entry name" value="TSP-1 type 1 repeat"/>
    <property type="match status" value="8"/>
</dbReference>
<evidence type="ECO:0000256" key="2">
    <source>
        <dbReference type="ARBA" id="ARBA00004316"/>
    </source>
</evidence>
<keyword evidence="12" id="KW-0325">Glycoprotein</keyword>
<evidence type="ECO:0000256" key="4">
    <source>
        <dbReference type="ARBA" id="ARBA00022657"/>
    </source>
</evidence>
<proteinExistence type="predicted"/>
<dbReference type="PANTHER" id="PTHR11311:SF7">
    <property type="entry name" value="THROMBOSPONDIN TYPE-1 DOMAIN-CONTAINING PROTEIN 7B"/>
    <property type="match status" value="1"/>
</dbReference>
<dbReference type="Proteomes" id="UP000265140">
    <property type="component" value="Chromosome 20"/>
</dbReference>
<name>A0A6Q2Z8C2_ESOLU</name>
<reference evidence="20" key="2">
    <citation type="submission" date="2020-02" db="EMBL/GenBank/DDBJ databases">
        <title>Esox lucius (northern pike) genome, fEsoLuc1, primary haplotype.</title>
        <authorList>
            <person name="Myers G."/>
            <person name="Karagic N."/>
            <person name="Meyer A."/>
            <person name="Pippel M."/>
            <person name="Reichard M."/>
            <person name="Winkler S."/>
            <person name="Tracey A."/>
            <person name="Sims Y."/>
            <person name="Howe K."/>
            <person name="Rhie A."/>
            <person name="Formenti G."/>
            <person name="Durbin R."/>
            <person name="Fedrigo O."/>
            <person name="Jarvis E.D."/>
        </authorList>
    </citation>
    <scope>NUCLEOTIDE SEQUENCE [LARGE SCALE GENOMIC DNA]</scope>
</reference>
<evidence type="ECO:0000256" key="11">
    <source>
        <dbReference type="ARBA" id="ARBA00023157"/>
    </source>
</evidence>
<dbReference type="GO" id="GO:0001525">
    <property type="term" value="P:angiogenesis"/>
    <property type="evidence" value="ECO:0007669"/>
    <property type="project" value="UniProtKB-KW"/>
</dbReference>
<keyword evidence="11" id="KW-1015">Disulfide bond</keyword>
<dbReference type="PROSITE" id="PS50092">
    <property type="entry name" value="TSP1"/>
    <property type="match status" value="12"/>
</dbReference>
<keyword evidence="8" id="KW-0221">Differentiation</keyword>
<dbReference type="FunFam" id="2.20.100.10:FF:000019">
    <property type="entry name" value="Thrombospondin type 1 domain containing 7A"/>
    <property type="match status" value="1"/>
</dbReference>
<organism evidence="20 21">
    <name type="scientific">Esox lucius</name>
    <name type="common">Northern pike</name>
    <dbReference type="NCBI Taxonomy" id="8010"/>
    <lineage>
        <taxon>Eukaryota</taxon>
        <taxon>Metazoa</taxon>
        <taxon>Chordata</taxon>
        <taxon>Craniata</taxon>
        <taxon>Vertebrata</taxon>
        <taxon>Euteleostomi</taxon>
        <taxon>Actinopterygii</taxon>
        <taxon>Neopterygii</taxon>
        <taxon>Teleostei</taxon>
        <taxon>Protacanthopterygii</taxon>
        <taxon>Esociformes</taxon>
        <taxon>Esocidae</taxon>
        <taxon>Esox</taxon>
    </lineage>
</organism>
<dbReference type="GO" id="GO:0005886">
    <property type="term" value="C:plasma membrane"/>
    <property type="evidence" value="ECO:0007669"/>
    <property type="project" value="UniProtKB-SubCell"/>
</dbReference>
<evidence type="ECO:0000256" key="15">
    <source>
        <dbReference type="SAM" id="MobiDB-lite"/>
    </source>
</evidence>
<accession>A0A6Q2Z8C2</accession>
<dbReference type="PANTHER" id="PTHR11311">
    <property type="entry name" value="SPONDIN"/>
    <property type="match status" value="1"/>
</dbReference>
<feature type="region of interest" description="Disordered" evidence="15">
    <location>
        <begin position="1497"/>
        <end position="1519"/>
    </location>
</feature>
<feature type="domain" description="Spondin-like TSP1" evidence="18">
    <location>
        <begin position="1404"/>
        <end position="1457"/>
    </location>
</feature>
<evidence type="ECO:0000256" key="14">
    <source>
        <dbReference type="ARBA" id="ARBA00069078"/>
    </source>
</evidence>
<evidence type="ECO:0000313" key="21">
    <source>
        <dbReference type="Proteomes" id="UP000265140"/>
    </source>
</evidence>
<keyword evidence="3" id="KW-1003">Cell membrane</keyword>
<dbReference type="InterPro" id="IPR044004">
    <property type="entry name" value="TSP1_spondin_dom"/>
</dbReference>
<evidence type="ECO:0000256" key="5">
    <source>
        <dbReference type="ARBA" id="ARBA00022692"/>
    </source>
</evidence>
<feature type="chain" id="PRO_5044190693" description="Thrombospondin type-1 domain-containing protein 7A" evidence="17">
    <location>
        <begin position="34"/>
        <end position="1790"/>
    </location>
</feature>
<keyword evidence="6 17" id="KW-0732">Signal</keyword>
<evidence type="ECO:0000259" key="19">
    <source>
        <dbReference type="Pfam" id="PF23308"/>
    </source>
</evidence>
<feature type="domain" description="Spondin-like TSP1" evidence="18">
    <location>
        <begin position="1130"/>
        <end position="1174"/>
    </location>
</feature>
<feature type="signal peptide" evidence="17">
    <location>
        <begin position="1"/>
        <end position="33"/>
    </location>
</feature>
<dbReference type="GO" id="GO:0030036">
    <property type="term" value="P:actin cytoskeleton organization"/>
    <property type="evidence" value="ECO:0007669"/>
    <property type="project" value="TreeGrafter"/>
</dbReference>
<feature type="domain" description="Spondin-like TSP1" evidence="18">
    <location>
        <begin position="340"/>
        <end position="392"/>
    </location>
</feature>
<dbReference type="InterPro" id="IPR000884">
    <property type="entry name" value="TSP1_rpt"/>
</dbReference>
<dbReference type="Pfam" id="PF19030">
    <property type="entry name" value="TSP1_ADAMTS"/>
    <property type="match status" value="1"/>
</dbReference>
<protein>
    <recommendedName>
        <fullName evidence="14">Thrombospondin type-1 domain-containing protein 7A</fullName>
    </recommendedName>
</protein>
<evidence type="ECO:0000256" key="8">
    <source>
        <dbReference type="ARBA" id="ARBA00022782"/>
    </source>
</evidence>
<dbReference type="SMART" id="SM00209">
    <property type="entry name" value="TSP1"/>
    <property type="match status" value="13"/>
</dbReference>
<evidence type="ECO:0000256" key="3">
    <source>
        <dbReference type="ARBA" id="ARBA00022475"/>
    </source>
</evidence>
<dbReference type="Pfam" id="PF00090">
    <property type="entry name" value="TSP_1"/>
    <property type="match status" value="1"/>
</dbReference>
<keyword evidence="4" id="KW-0037">Angiogenesis</keyword>
<evidence type="ECO:0000256" key="1">
    <source>
        <dbReference type="ARBA" id="ARBA00004251"/>
    </source>
</evidence>
<reference evidence="21" key="1">
    <citation type="journal article" date="2014" name="PLoS ONE">
        <title>The genome and linkage map of the northern pike (Esox lucius): conserved synteny revealed between the salmonid sister group and the Neoteleostei.</title>
        <authorList>
            <person name="Rondeau E.B."/>
            <person name="Minkley D.R."/>
            <person name="Leong J.S."/>
            <person name="Messmer A.M."/>
            <person name="Jantzen J.R."/>
            <person name="von Schalburg K.R."/>
            <person name="Lemon C."/>
            <person name="Bird N.H."/>
            <person name="Koop B.F."/>
        </authorList>
    </citation>
    <scope>NUCLEOTIDE SEQUENCE</scope>
</reference>
<dbReference type="FunFam" id="2.20.100.10:FF:000020">
    <property type="entry name" value="Thrombospondin type 1 domain containing 7A"/>
    <property type="match status" value="1"/>
</dbReference>
<dbReference type="Ensembl" id="ENSELUT00000077647.2">
    <property type="protein sequence ID" value="ENSELUP00000074649.2"/>
    <property type="gene ID" value="ENSELUG00000010047.3"/>
</dbReference>
<feature type="transmembrane region" description="Helical" evidence="16">
    <location>
        <begin position="1740"/>
        <end position="1763"/>
    </location>
</feature>
<evidence type="ECO:0000256" key="17">
    <source>
        <dbReference type="SAM" id="SignalP"/>
    </source>
</evidence>